<reference evidence="1 2" key="1">
    <citation type="journal article" date="2017" name="BMC Microbiol.">
        <title>Comparative genomics of Enterococcus spp. isolated from bovine feces.</title>
        <authorList>
            <person name="Beukers A.G."/>
            <person name="Zaheer R."/>
            <person name="Goji N."/>
            <person name="Amoako K.K."/>
            <person name="Chaves A.V."/>
            <person name="Ward M.P."/>
            <person name="McAllister T.A."/>
        </authorList>
    </citation>
    <scope>NUCLEOTIDE SEQUENCE [LARGE SCALE GENOMIC DNA]</scope>
    <source>
        <strain evidence="1 2">F1129D 143</strain>
    </source>
</reference>
<accession>A0A1V8YEY5</accession>
<evidence type="ECO:0000313" key="2">
    <source>
        <dbReference type="Proteomes" id="UP000192477"/>
    </source>
</evidence>
<organism evidence="1 2">
    <name type="scientific">Enterococcus villorum</name>
    <dbReference type="NCBI Taxonomy" id="112904"/>
    <lineage>
        <taxon>Bacteria</taxon>
        <taxon>Bacillati</taxon>
        <taxon>Bacillota</taxon>
        <taxon>Bacilli</taxon>
        <taxon>Lactobacillales</taxon>
        <taxon>Enterococcaceae</taxon>
        <taxon>Enterococcus</taxon>
    </lineage>
</organism>
<protein>
    <submittedName>
        <fullName evidence="1">Uncharacterized protein</fullName>
    </submittedName>
</protein>
<dbReference type="Proteomes" id="UP000192477">
    <property type="component" value="Unassembled WGS sequence"/>
</dbReference>
<comment type="caution">
    <text evidence="1">The sequence shown here is derived from an EMBL/GenBank/DDBJ whole genome shotgun (WGS) entry which is preliminary data.</text>
</comment>
<sequence>MEMKLEYEKGKSITFDVHDRNFFMGGSPTKKWKTFRSFKRFKSGKSFSELEEHVYGEEGIHLFLDGKLIKAKDISIYIMENRESILNECSYIKGSLLYEQMQTYKIDISVNRLIEEIDDKFLQIELRLQKDFRHISDRIVPNIHPINYQQLLKNHLSISYKENQENLSLDMMDSNQLLDEYCRLLRGEMNRTGKESWLILKNIENFLSKEDIRKMVKEFEKISLETKQLKVFFLSDRSLYLDYVPEDIEKTIILGEIEEQLPPYTELLRSIKLRYPEEYVECQEILLKRLYRVFPYLGTTISNPLLFPKDMVLFKILTELSENSWDCPKMTIEELTPFEKAFLTKKDGS</sequence>
<dbReference type="OrthoDB" id="2181410at2"/>
<evidence type="ECO:0000313" key="1">
    <source>
        <dbReference type="EMBL" id="OQO71128.1"/>
    </source>
</evidence>
<proteinExistence type="predicted"/>
<dbReference type="EMBL" id="MJEA01000002">
    <property type="protein sequence ID" value="OQO71128.1"/>
    <property type="molecule type" value="Genomic_DNA"/>
</dbReference>
<name>A0A1V8YEY5_9ENTE</name>
<dbReference type="AlphaFoldDB" id="A0A1V8YEY5"/>
<gene>
    <name evidence="1" type="ORF">BH747_03785</name>
</gene>